<name>A0A917F8X7_9PROT</name>
<dbReference type="SUPFAM" id="SSF55729">
    <property type="entry name" value="Acyl-CoA N-acyltransferases (Nat)"/>
    <property type="match status" value="1"/>
</dbReference>
<keyword evidence="1" id="KW-0808">Transferase</keyword>
<organism evidence="4 5">
    <name type="scientific">Terasakiella brassicae</name>
    <dbReference type="NCBI Taxonomy" id="1634917"/>
    <lineage>
        <taxon>Bacteria</taxon>
        <taxon>Pseudomonadati</taxon>
        <taxon>Pseudomonadota</taxon>
        <taxon>Alphaproteobacteria</taxon>
        <taxon>Rhodospirillales</taxon>
        <taxon>Terasakiellaceae</taxon>
        <taxon>Terasakiella</taxon>
    </lineage>
</organism>
<sequence>MEAIFRRAWLSDLDALQAIEESCFLSDRLSRRQLRYHLRGIRNTVFVACVDEQVVGYALCLCPPNDRPARLHSLAVLPSHRGKGLASALIEKVVLDVAQKGYRRLRLEVRKNDPDTVALYQKFGFLKIEDLPVYYGDGADAWRLQRSL</sequence>
<keyword evidence="5" id="KW-1185">Reference proteome</keyword>
<dbReference type="AlphaFoldDB" id="A0A917F8X7"/>
<dbReference type="Pfam" id="PF00583">
    <property type="entry name" value="Acetyltransf_1"/>
    <property type="match status" value="1"/>
</dbReference>
<dbReference type="GO" id="GO:0016747">
    <property type="term" value="F:acyltransferase activity, transferring groups other than amino-acyl groups"/>
    <property type="evidence" value="ECO:0007669"/>
    <property type="project" value="InterPro"/>
</dbReference>
<evidence type="ECO:0000313" key="5">
    <source>
        <dbReference type="Proteomes" id="UP000632498"/>
    </source>
</evidence>
<comment type="caution">
    <text evidence="4">The sequence shown here is derived from an EMBL/GenBank/DDBJ whole genome shotgun (WGS) entry which is preliminary data.</text>
</comment>
<dbReference type="RefSeq" id="WP_188663084.1">
    <property type="nucleotide sequence ID" value="NZ_BMHV01000008.1"/>
</dbReference>
<evidence type="ECO:0000313" key="4">
    <source>
        <dbReference type="EMBL" id="GGF60971.1"/>
    </source>
</evidence>
<dbReference type="PROSITE" id="PS51186">
    <property type="entry name" value="GNAT"/>
    <property type="match status" value="1"/>
</dbReference>
<reference evidence="4" key="2">
    <citation type="submission" date="2020-09" db="EMBL/GenBank/DDBJ databases">
        <authorList>
            <person name="Sun Q."/>
            <person name="Zhou Y."/>
        </authorList>
    </citation>
    <scope>NUCLEOTIDE SEQUENCE</scope>
    <source>
        <strain evidence="4">CGMCC 1.15254</strain>
    </source>
</reference>
<dbReference type="Gene3D" id="3.40.630.30">
    <property type="match status" value="1"/>
</dbReference>
<evidence type="ECO:0000256" key="1">
    <source>
        <dbReference type="ARBA" id="ARBA00022679"/>
    </source>
</evidence>
<reference evidence="4" key="1">
    <citation type="journal article" date="2014" name="Int. J. Syst. Evol. Microbiol.">
        <title>Complete genome sequence of Corynebacterium casei LMG S-19264T (=DSM 44701T), isolated from a smear-ripened cheese.</title>
        <authorList>
            <consortium name="US DOE Joint Genome Institute (JGI-PGF)"/>
            <person name="Walter F."/>
            <person name="Albersmeier A."/>
            <person name="Kalinowski J."/>
            <person name="Ruckert C."/>
        </authorList>
    </citation>
    <scope>NUCLEOTIDE SEQUENCE</scope>
    <source>
        <strain evidence="4">CGMCC 1.15254</strain>
    </source>
</reference>
<accession>A0A917F8X7</accession>
<proteinExistence type="predicted"/>
<gene>
    <name evidence="4" type="ORF">GCM10011332_13430</name>
</gene>
<dbReference type="InterPro" id="IPR050832">
    <property type="entry name" value="Bact_Acetyltransf"/>
</dbReference>
<dbReference type="InterPro" id="IPR000182">
    <property type="entry name" value="GNAT_dom"/>
</dbReference>
<dbReference type="InterPro" id="IPR016181">
    <property type="entry name" value="Acyl_CoA_acyltransferase"/>
</dbReference>
<feature type="domain" description="N-acetyltransferase" evidence="3">
    <location>
        <begin position="3"/>
        <end position="148"/>
    </location>
</feature>
<dbReference type="CDD" id="cd04301">
    <property type="entry name" value="NAT_SF"/>
    <property type="match status" value="1"/>
</dbReference>
<keyword evidence="2" id="KW-0012">Acyltransferase</keyword>
<protein>
    <recommendedName>
        <fullName evidence="3">N-acetyltransferase domain-containing protein</fullName>
    </recommendedName>
</protein>
<evidence type="ECO:0000259" key="3">
    <source>
        <dbReference type="PROSITE" id="PS51186"/>
    </source>
</evidence>
<evidence type="ECO:0000256" key="2">
    <source>
        <dbReference type="ARBA" id="ARBA00023315"/>
    </source>
</evidence>
<dbReference type="Proteomes" id="UP000632498">
    <property type="component" value="Unassembled WGS sequence"/>
</dbReference>
<dbReference type="EMBL" id="BMHV01000008">
    <property type="protein sequence ID" value="GGF60971.1"/>
    <property type="molecule type" value="Genomic_DNA"/>
</dbReference>
<dbReference type="PANTHER" id="PTHR43877">
    <property type="entry name" value="AMINOALKYLPHOSPHONATE N-ACETYLTRANSFERASE-RELATED-RELATED"/>
    <property type="match status" value="1"/>
</dbReference>